<reference evidence="2 3" key="1">
    <citation type="journal article" date="2016" name="Nat. Commun.">
        <title>Thousands of microbial genomes shed light on interconnected biogeochemical processes in an aquifer system.</title>
        <authorList>
            <person name="Anantharaman K."/>
            <person name="Brown C.T."/>
            <person name="Hug L.A."/>
            <person name="Sharon I."/>
            <person name="Castelle C.J."/>
            <person name="Probst A.J."/>
            <person name="Thomas B.C."/>
            <person name="Singh A."/>
            <person name="Wilkins M.J."/>
            <person name="Karaoz U."/>
            <person name="Brodie E.L."/>
            <person name="Williams K.H."/>
            <person name="Hubbard S.S."/>
            <person name="Banfield J.F."/>
        </authorList>
    </citation>
    <scope>NUCLEOTIDE SEQUENCE [LARGE SCALE GENOMIC DNA]</scope>
</reference>
<dbReference type="InterPro" id="IPR010773">
    <property type="entry name" value="Mycophage_PG1_Gp7"/>
</dbReference>
<feature type="transmembrane region" description="Helical" evidence="1">
    <location>
        <begin position="34"/>
        <end position="53"/>
    </location>
</feature>
<feature type="transmembrane region" description="Helical" evidence="1">
    <location>
        <begin position="7"/>
        <end position="28"/>
    </location>
</feature>
<dbReference type="AlphaFoldDB" id="A0A1F6CEA3"/>
<evidence type="ECO:0000313" key="3">
    <source>
        <dbReference type="Proteomes" id="UP000178344"/>
    </source>
</evidence>
<dbReference type="Proteomes" id="UP000178344">
    <property type="component" value="Unassembled WGS sequence"/>
</dbReference>
<evidence type="ECO:0008006" key="4">
    <source>
        <dbReference type="Google" id="ProtNLM"/>
    </source>
</evidence>
<feature type="transmembrane region" description="Helical" evidence="1">
    <location>
        <begin position="126"/>
        <end position="148"/>
    </location>
</feature>
<feature type="transmembrane region" description="Helical" evidence="1">
    <location>
        <begin position="100"/>
        <end position="120"/>
    </location>
</feature>
<organism evidence="2 3">
    <name type="scientific">Candidatus Kaiserbacteria bacterium RIFCSPHIGHO2_01_FULL_49_13</name>
    <dbReference type="NCBI Taxonomy" id="1798477"/>
    <lineage>
        <taxon>Bacteria</taxon>
        <taxon>Candidatus Kaiseribacteriota</taxon>
    </lineage>
</organism>
<proteinExistence type="predicted"/>
<keyword evidence="1" id="KW-0812">Transmembrane</keyword>
<keyword evidence="1" id="KW-0472">Membrane</keyword>
<dbReference type="EMBL" id="MFKQ01000014">
    <property type="protein sequence ID" value="OGG47310.1"/>
    <property type="molecule type" value="Genomic_DNA"/>
</dbReference>
<dbReference type="Pfam" id="PF07098">
    <property type="entry name" value="DUF1360"/>
    <property type="match status" value="1"/>
</dbReference>
<evidence type="ECO:0000313" key="2">
    <source>
        <dbReference type="EMBL" id="OGG47310.1"/>
    </source>
</evidence>
<sequence>MMRDEQNLWNFLFLLFFIAVFGSGLWWLWGSGRLPIAIDFFDSVLVVLAAFRLTRLFVYDRILQFFRDWFLDVSTVSEEGEVLILRNRASRGPRRTITELLGCPWCFGLWSAATVTFFYFATPLAWFPIFVLAVAGVTTLFQLGANLLGWHTELTKREVIAIDPRGIRGVDLDHDH</sequence>
<accession>A0A1F6CEA3</accession>
<protein>
    <recommendedName>
        <fullName evidence="4">DUF1360 domain-containing protein</fullName>
    </recommendedName>
</protein>
<keyword evidence="1" id="KW-1133">Transmembrane helix</keyword>
<name>A0A1F6CEA3_9BACT</name>
<gene>
    <name evidence="2" type="ORF">A2671_00625</name>
</gene>
<evidence type="ECO:0000256" key="1">
    <source>
        <dbReference type="SAM" id="Phobius"/>
    </source>
</evidence>
<comment type="caution">
    <text evidence="2">The sequence shown here is derived from an EMBL/GenBank/DDBJ whole genome shotgun (WGS) entry which is preliminary data.</text>
</comment>